<evidence type="ECO:0000259" key="6">
    <source>
        <dbReference type="Pfam" id="PF06803"/>
    </source>
</evidence>
<dbReference type="OrthoDB" id="5147173at2"/>
<keyword evidence="2 5" id="KW-0812">Transmembrane</keyword>
<keyword evidence="4 5" id="KW-0472">Membrane</keyword>
<reference evidence="7 8" key="1">
    <citation type="submission" date="2018-11" db="EMBL/GenBank/DDBJ databases">
        <title>Draft genome of Simplicispira Flexivirga sp. BO-16.</title>
        <authorList>
            <person name="Im W.T."/>
        </authorList>
    </citation>
    <scope>NUCLEOTIDE SEQUENCE [LARGE SCALE GENOMIC DNA]</scope>
    <source>
        <strain evidence="7 8">BO-16</strain>
    </source>
</reference>
<name>A0A3M9M729_9MICO</name>
<comment type="caution">
    <text evidence="7">The sequence shown here is derived from an EMBL/GenBank/DDBJ whole genome shotgun (WGS) entry which is preliminary data.</text>
</comment>
<evidence type="ECO:0000313" key="7">
    <source>
        <dbReference type="EMBL" id="RNI20348.1"/>
    </source>
</evidence>
<organism evidence="7 8">
    <name type="scientific">Flexivirga caeni</name>
    <dbReference type="NCBI Taxonomy" id="2294115"/>
    <lineage>
        <taxon>Bacteria</taxon>
        <taxon>Bacillati</taxon>
        <taxon>Actinomycetota</taxon>
        <taxon>Actinomycetes</taxon>
        <taxon>Micrococcales</taxon>
        <taxon>Dermacoccaceae</taxon>
        <taxon>Flexivirga</taxon>
    </lineage>
</organism>
<evidence type="ECO:0000313" key="8">
    <source>
        <dbReference type="Proteomes" id="UP000271678"/>
    </source>
</evidence>
<comment type="subcellular location">
    <subcellularLocation>
        <location evidence="1">Endomembrane system</location>
        <topology evidence="1">Multi-pass membrane protein</topology>
    </subcellularLocation>
</comment>
<dbReference type="EMBL" id="RJJQ01000017">
    <property type="protein sequence ID" value="RNI20348.1"/>
    <property type="molecule type" value="Genomic_DNA"/>
</dbReference>
<keyword evidence="3 5" id="KW-1133">Transmembrane helix</keyword>
<gene>
    <name evidence="7" type="ORF">EFY87_15020</name>
</gene>
<dbReference type="RefSeq" id="WP_123272302.1">
    <property type="nucleotide sequence ID" value="NZ_RJJQ01000017.1"/>
</dbReference>
<dbReference type="InterPro" id="IPR010652">
    <property type="entry name" value="DUF1232"/>
</dbReference>
<protein>
    <submittedName>
        <fullName evidence="7">DUF1232 domain-containing protein</fullName>
    </submittedName>
</protein>
<accession>A0A3M9M729</accession>
<evidence type="ECO:0000256" key="4">
    <source>
        <dbReference type="ARBA" id="ARBA00023136"/>
    </source>
</evidence>
<feature type="domain" description="DUF1232" evidence="6">
    <location>
        <begin position="57"/>
        <end position="93"/>
    </location>
</feature>
<evidence type="ECO:0000256" key="3">
    <source>
        <dbReference type="ARBA" id="ARBA00022989"/>
    </source>
</evidence>
<keyword evidence="8" id="KW-1185">Reference proteome</keyword>
<dbReference type="GO" id="GO:0012505">
    <property type="term" value="C:endomembrane system"/>
    <property type="evidence" value="ECO:0007669"/>
    <property type="project" value="UniProtKB-SubCell"/>
</dbReference>
<dbReference type="Pfam" id="PF06803">
    <property type="entry name" value="DUF1232"/>
    <property type="match status" value="1"/>
</dbReference>
<dbReference type="Proteomes" id="UP000271678">
    <property type="component" value="Unassembled WGS sequence"/>
</dbReference>
<evidence type="ECO:0000256" key="1">
    <source>
        <dbReference type="ARBA" id="ARBA00004127"/>
    </source>
</evidence>
<feature type="transmembrane region" description="Helical" evidence="5">
    <location>
        <begin position="49"/>
        <end position="68"/>
    </location>
</feature>
<sequence length="122" mass="12915">MVRLPNVRWAAMRRISAALQEVAEPGGPPIATRIACLPRMSKAVARGDYTGVSAGHLALLAGAAAYVVSPVDLLPEALVGVIGLADDAVVLAWLATALAADTEQFLAWEKRRRDTIKGERLS</sequence>
<proteinExistence type="predicted"/>
<feature type="transmembrane region" description="Helical" evidence="5">
    <location>
        <begin position="88"/>
        <end position="108"/>
    </location>
</feature>
<evidence type="ECO:0000256" key="5">
    <source>
        <dbReference type="SAM" id="Phobius"/>
    </source>
</evidence>
<evidence type="ECO:0000256" key="2">
    <source>
        <dbReference type="ARBA" id="ARBA00022692"/>
    </source>
</evidence>
<dbReference type="AlphaFoldDB" id="A0A3M9M729"/>